<organism evidence="1 2">
    <name type="scientific">Yersinia mollaretii</name>
    <dbReference type="NCBI Taxonomy" id="33060"/>
    <lineage>
        <taxon>Bacteria</taxon>
        <taxon>Pseudomonadati</taxon>
        <taxon>Pseudomonadota</taxon>
        <taxon>Gammaproteobacteria</taxon>
        <taxon>Enterobacterales</taxon>
        <taxon>Yersiniaceae</taxon>
        <taxon>Yersinia</taxon>
    </lineage>
</organism>
<dbReference type="RefSeq" id="WP_050536266.1">
    <property type="nucleotide sequence ID" value="NZ_CABHYO010000032.1"/>
</dbReference>
<dbReference type="AlphaFoldDB" id="A0AA44CLU1"/>
<name>A0AA44CLU1_YERMO</name>
<reference evidence="1" key="1">
    <citation type="submission" date="2020-03" db="EMBL/GenBank/DDBJ databases">
        <authorList>
            <person name="Kislichkina A."/>
            <person name="Dentovskaya S."/>
            <person name="Shaikhutdinov R."/>
            <person name="Ivanov S."/>
            <person name="Sizova A."/>
            <person name="Solomentsev V."/>
            <person name="Bogun A."/>
        </authorList>
    </citation>
    <scope>NUCLEOTIDE SEQUENCE</scope>
    <source>
        <strain evidence="1">SCPM-O-B-7610</strain>
    </source>
</reference>
<accession>A0AA44CLU1</accession>
<dbReference type="Proteomes" id="UP000712947">
    <property type="component" value="Unassembled WGS sequence"/>
</dbReference>
<protein>
    <submittedName>
        <fullName evidence="1">Uncharacterized protein</fullName>
    </submittedName>
</protein>
<proteinExistence type="predicted"/>
<sequence length="321" mass="36182">MDRSIYYMYSNEMHSEGISYEINQKSANIYKKGINVSKYSVKDILASSDVSESIAGLMYKNKIYDRQLAAKLSILENYEVESDVLDFIASYPGSIDITDFAAMAKHGVKSIEEYRFHKETFNYSDEIKMVTRELVVEIPKRGSSISELELFIGKYPEHKEVITTSHIKNGLDGRVSFNDLASAITQKRHKIPDVLINQAQKVGVSNENVFAAIQLKGDHEEVMTILIEMEEKGVSDSKFIDIVIGELKIDDIESKYIYLDDWGFDVDSEFVSNSHDEFNDSRLIDATAAIPDRNDQLAPVITAQPAFYSVNTSLSFSIASS</sequence>
<dbReference type="EMBL" id="JAASAI010000010">
    <property type="protein sequence ID" value="NIL23110.1"/>
    <property type="molecule type" value="Genomic_DNA"/>
</dbReference>
<gene>
    <name evidence="1" type="ORF">HB991_11385</name>
</gene>
<comment type="caution">
    <text evidence="1">The sequence shown here is derived from an EMBL/GenBank/DDBJ whole genome shotgun (WGS) entry which is preliminary data.</text>
</comment>
<evidence type="ECO:0000313" key="2">
    <source>
        <dbReference type="Proteomes" id="UP000712947"/>
    </source>
</evidence>
<evidence type="ECO:0000313" key="1">
    <source>
        <dbReference type="EMBL" id="NIL23110.1"/>
    </source>
</evidence>